<protein>
    <submittedName>
        <fullName evidence="2">ABC transporter</fullName>
    </submittedName>
</protein>
<gene>
    <name evidence="2" type="ORF">GCM10014715_33030</name>
</gene>
<dbReference type="AlphaFoldDB" id="A0A918ZYT8"/>
<evidence type="ECO:0000313" key="2">
    <source>
        <dbReference type="EMBL" id="GHE75497.1"/>
    </source>
</evidence>
<comment type="caution">
    <text evidence="2">The sequence shown here is derived from an EMBL/GenBank/DDBJ whole genome shotgun (WGS) entry which is preliminary data.</text>
</comment>
<proteinExistence type="predicted"/>
<feature type="transmembrane region" description="Helical" evidence="1">
    <location>
        <begin position="101"/>
        <end position="127"/>
    </location>
</feature>
<evidence type="ECO:0000313" key="3">
    <source>
        <dbReference type="Proteomes" id="UP000641386"/>
    </source>
</evidence>
<keyword evidence="1" id="KW-0812">Transmembrane</keyword>
<accession>A0A918ZYT8</accession>
<reference evidence="2" key="2">
    <citation type="submission" date="2020-09" db="EMBL/GenBank/DDBJ databases">
        <authorList>
            <person name="Sun Q."/>
            <person name="Ohkuma M."/>
        </authorList>
    </citation>
    <scope>NUCLEOTIDE SEQUENCE</scope>
    <source>
        <strain evidence="2">JCM 3302</strain>
    </source>
</reference>
<feature type="transmembrane region" description="Helical" evidence="1">
    <location>
        <begin position="182"/>
        <end position="202"/>
    </location>
</feature>
<keyword evidence="3" id="KW-1185">Reference proteome</keyword>
<keyword evidence="1" id="KW-1133">Transmembrane helix</keyword>
<dbReference type="Proteomes" id="UP000641386">
    <property type="component" value="Unassembled WGS sequence"/>
</dbReference>
<sequence>MSATCLRRAVHAEWTKLRTDTGHAWLLLGLVAVTASVGGAVAATARCPASGCGQDPVRLTLTGVSLGQTIAAIVAVLVVGHEYGTGLIHTTLAAVPRRTTVLAAKAAVVSGTVFAAGTVAVLASVLAGRGLLPGNGFTPAHGYAALSLTDGPTLRAVSGSVIYLVLVALLALGIAAAVRDAAVAMGVVLGLLYLFPLLSHVITDPDLRRHLAQVGPMPAGLAVQTTTDLRHLPIGPWAGLGVLALWAAGTLLIGGTVLRFRDA</sequence>
<reference evidence="2" key="1">
    <citation type="journal article" date="2014" name="Int. J. Syst. Evol. Microbiol.">
        <title>Complete genome sequence of Corynebacterium casei LMG S-19264T (=DSM 44701T), isolated from a smear-ripened cheese.</title>
        <authorList>
            <consortium name="US DOE Joint Genome Institute (JGI-PGF)"/>
            <person name="Walter F."/>
            <person name="Albersmeier A."/>
            <person name="Kalinowski J."/>
            <person name="Ruckert C."/>
        </authorList>
    </citation>
    <scope>NUCLEOTIDE SEQUENCE</scope>
    <source>
        <strain evidence="2">JCM 3302</strain>
    </source>
</reference>
<feature type="transmembrane region" description="Helical" evidence="1">
    <location>
        <begin position="237"/>
        <end position="258"/>
    </location>
</feature>
<organism evidence="2 3">
    <name type="scientific">Streptomyces spiralis</name>
    <dbReference type="NCBI Taxonomy" id="66376"/>
    <lineage>
        <taxon>Bacteria</taxon>
        <taxon>Bacillati</taxon>
        <taxon>Actinomycetota</taxon>
        <taxon>Actinomycetes</taxon>
        <taxon>Kitasatosporales</taxon>
        <taxon>Streptomycetaceae</taxon>
        <taxon>Streptomyces</taxon>
    </lineage>
</organism>
<feature type="transmembrane region" description="Helical" evidence="1">
    <location>
        <begin position="156"/>
        <end position="175"/>
    </location>
</feature>
<feature type="transmembrane region" description="Helical" evidence="1">
    <location>
        <begin position="24"/>
        <end position="45"/>
    </location>
</feature>
<name>A0A918ZYT8_9ACTN</name>
<dbReference type="RefSeq" id="WP_229903541.1">
    <property type="nucleotide sequence ID" value="NZ_BNBC01000013.1"/>
</dbReference>
<dbReference type="EMBL" id="BNBC01000013">
    <property type="protein sequence ID" value="GHE75497.1"/>
    <property type="molecule type" value="Genomic_DNA"/>
</dbReference>
<feature type="transmembrane region" description="Helical" evidence="1">
    <location>
        <begin position="57"/>
        <end position="80"/>
    </location>
</feature>
<keyword evidence="1" id="KW-0472">Membrane</keyword>
<evidence type="ECO:0000256" key="1">
    <source>
        <dbReference type="SAM" id="Phobius"/>
    </source>
</evidence>